<evidence type="ECO:0000313" key="3">
    <source>
        <dbReference type="Proteomes" id="UP000286701"/>
    </source>
</evidence>
<evidence type="ECO:0008006" key="4">
    <source>
        <dbReference type="Google" id="ProtNLM"/>
    </source>
</evidence>
<evidence type="ECO:0000313" key="2">
    <source>
        <dbReference type="EMBL" id="RWY50238.1"/>
    </source>
</evidence>
<keyword evidence="1" id="KW-0472">Membrane</keyword>
<dbReference type="AlphaFoldDB" id="A0A444MLR6"/>
<sequence>MLQNVPGRWPYKKKKGEEVNNANNNVDSVRSYYPVVRFDTIESGPYAADYSMFTSNPSAYELWEKVPVVYDPNNHKNFMIDNLNSRMMMWIAILVGFCLSLGSVIYYILDPDSYIRF</sequence>
<keyword evidence="3" id="KW-1185">Reference proteome</keyword>
<reference evidence="2 3" key="1">
    <citation type="submission" date="2019-01" db="EMBL/GenBank/DDBJ databases">
        <title>Mucilaginibacter antarcticum sp. nov., isolated from antarctic soil.</title>
        <authorList>
            <person name="Yan Y.-Q."/>
            <person name="Du Z.-J."/>
        </authorList>
    </citation>
    <scope>NUCLEOTIDE SEQUENCE [LARGE SCALE GENOMIC DNA]</scope>
    <source>
        <strain evidence="2 3">F01003</strain>
    </source>
</reference>
<protein>
    <recommendedName>
        <fullName evidence="4">DUF3592 domain-containing protein</fullName>
    </recommendedName>
</protein>
<dbReference type="OrthoDB" id="681001at2"/>
<gene>
    <name evidence="2" type="ORF">EPL05_15935</name>
</gene>
<feature type="transmembrane region" description="Helical" evidence="1">
    <location>
        <begin position="87"/>
        <end position="109"/>
    </location>
</feature>
<accession>A0A444MLR6</accession>
<comment type="caution">
    <text evidence="2">The sequence shown here is derived from an EMBL/GenBank/DDBJ whole genome shotgun (WGS) entry which is preliminary data.</text>
</comment>
<dbReference type="EMBL" id="SBIW01000007">
    <property type="protein sequence ID" value="RWY50238.1"/>
    <property type="molecule type" value="Genomic_DNA"/>
</dbReference>
<evidence type="ECO:0000256" key="1">
    <source>
        <dbReference type="SAM" id="Phobius"/>
    </source>
</evidence>
<organism evidence="2 3">
    <name type="scientific">Mucilaginibacter gilvus</name>
    <dbReference type="NCBI Taxonomy" id="2305909"/>
    <lineage>
        <taxon>Bacteria</taxon>
        <taxon>Pseudomonadati</taxon>
        <taxon>Bacteroidota</taxon>
        <taxon>Sphingobacteriia</taxon>
        <taxon>Sphingobacteriales</taxon>
        <taxon>Sphingobacteriaceae</taxon>
        <taxon>Mucilaginibacter</taxon>
    </lineage>
</organism>
<keyword evidence="1" id="KW-0812">Transmembrane</keyword>
<dbReference type="Proteomes" id="UP000286701">
    <property type="component" value="Unassembled WGS sequence"/>
</dbReference>
<name>A0A444MLR6_9SPHI</name>
<dbReference type="RefSeq" id="WP_128534969.1">
    <property type="nucleotide sequence ID" value="NZ_SBIW01000007.1"/>
</dbReference>
<proteinExistence type="predicted"/>
<keyword evidence="1" id="KW-1133">Transmembrane helix</keyword>